<feature type="domain" description="General stress protein FMN-binding split barrel" evidence="1">
    <location>
        <begin position="12"/>
        <end position="57"/>
    </location>
</feature>
<dbReference type="EMBL" id="BLLF01000029">
    <property type="protein sequence ID" value="GFH06253.1"/>
    <property type="molecule type" value="Genomic_DNA"/>
</dbReference>
<name>A0A699Y861_HAELA</name>
<dbReference type="InterPro" id="IPR012349">
    <property type="entry name" value="Split_barrel_FMN-bd"/>
</dbReference>
<accession>A0A699Y861</accession>
<dbReference type="InterPro" id="IPR038725">
    <property type="entry name" value="YdaG_split_barrel_FMN-bd"/>
</dbReference>
<feature type="non-terminal residue" evidence="2">
    <location>
        <position position="1"/>
    </location>
</feature>
<evidence type="ECO:0000313" key="2">
    <source>
        <dbReference type="EMBL" id="GFH06253.1"/>
    </source>
</evidence>
<dbReference type="Gene3D" id="2.30.110.10">
    <property type="entry name" value="Electron Transport, Fmn-binding Protein, Chain A"/>
    <property type="match status" value="1"/>
</dbReference>
<evidence type="ECO:0000313" key="3">
    <source>
        <dbReference type="Proteomes" id="UP000485058"/>
    </source>
</evidence>
<reference evidence="2 3" key="1">
    <citation type="submission" date="2020-02" db="EMBL/GenBank/DDBJ databases">
        <title>Draft genome sequence of Haematococcus lacustris strain NIES-144.</title>
        <authorList>
            <person name="Morimoto D."/>
            <person name="Nakagawa S."/>
            <person name="Yoshida T."/>
            <person name="Sawayama S."/>
        </authorList>
    </citation>
    <scope>NUCLEOTIDE SEQUENCE [LARGE SCALE GENOMIC DNA]</scope>
    <source>
        <strain evidence="2 3">NIES-144</strain>
    </source>
</reference>
<keyword evidence="3" id="KW-1185">Reference proteome</keyword>
<dbReference type="AlphaFoldDB" id="A0A699Y861"/>
<comment type="caution">
    <text evidence="2">The sequence shown here is derived from an EMBL/GenBank/DDBJ whole genome shotgun (WGS) entry which is preliminary data.</text>
</comment>
<gene>
    <name evidence="2" type="ORF">HaLaN_00853</name>
</gene>
<dbReference type="Pfam" id="PF16242">
    <property type="entry name" value="Pyrid_ox_like"/>
    <property type="match status" value="1"/>
</dbReference>
<sequence>MATAGVDWDSSKGEFIYFLTPKDSEKVKEVLADPAVALVFSDDSNSQWASVTAHAEAQPAVTGSEASAVAANI</sequence>
<organism evidence="2 3">
    <name type="scientific">Haematococcus lacustris</name>
    <name type="common">Green alga</name>
    <name type="synonym">Haematococcus pluvialis</name>
    <dbReference type="NCBI Taxonomy" id="44745"/>
    <lineage>
        <taxon>Eukaryota</taxon>
        <taxon>Viridiplantae</taxon>
        <taxon>Chlorophyta</taxon>
        <taxon>core chlorophytes</taxon>
        <taxon>Chlorophyceae</taxon>
        <taxon>CS clade</taxon>
        <taxon>Chlamydomonadales</taxon>
        <taxon>Haematococcaceae</taxon>
        <taxon>Haematococcus</taxon>
    </lineage>
</organism>
<evidence type="ECO:0000259" key="1">
    <source>
        <dbReference type="Pfam" id="PF16242"/>
    </source>
</evidence>
<proteinExistence type="predicted"/>
<protein>
    <submittedName>
        <fullName evidence="2">Pyridoxamine 5'-phosphate oxidase like</fullName>
    </submittedName>
</protein>
<dbReference type="SUPFAM" id="SSF50475">
    <property type="entry name" value="FMN-binding split barrel"/>
    <property type="match status" value="1"/>
</dbReference>
<dbReference type="Proteomes" id="UP000485058">
    <property type="component" value="Unassembled WGS sequence"/>
</dbReference>